<gene>
    <name evidence="15" type="primary">dinB</name>
    <name evidence="17" type="ORF">L323_17380</name>
</gene>
<dbReference type="InterPro" id="IPR036775">
    <property type="entry name" value="DNA_pol_Y-fam_lit_finger_sf"/>
</dbReference>
<dbReference type="PANTHER" id="PTHR11076:SF35">
    <property type="entry name" value="DNA REPAIR PROTEIN HOMOLOG YOBH"/>
    <property type="match status" value="1"/>
</dbReference>
<dbReference type="InterPro" id="IPR043128">
    <property type="entry name" value="Rev_trsase/Diguanyl_cyclase"/>
</dbReference>
<feature type="site" description="Substrate discrimination" evidence="15">
    <location>
        <position position="14"/>
    </location>
</feature>
<dbReference type="InterPro" id="IPR050116">
    <property type="entry name" value="DNA_polymerase-Y"/>
</dbReference>
<feature type="binding site" evidence="15">
    <location>
        <position position="9"/>
    </location>
    <ligand>
        <name>Mg(2+)</name>
        <dbReference type="ChEBI" id="CHEBI:18420"/>
    </ligand>
</feature>
<keyword evidence="10 15" id="KW-0460">Magnesium</keyword>
<evidence type="ECO:0000256" key="3">
    <source>
        <dbReference type="ARBA" id="ARBA00022457"/>
    </source>
</evidence>
<dbReference type="GO" id="GO:0003684">
    <property type="term" value="F:damaged DNA binding"/>
    <property type="evidence" value="ECO:0007669"/>
    <property type="project" value="InterPro"/>
</dbReference>
<evidence type="ECO:0000256" key="5">
    <source>
        <dbReference type="ARBA" id="ARBA00022679"/>
    </source>
</evidence>
<comment type="subcellular location">
    <subcellularLocation>
        <location evidence="1 15">Cytoplasm</location>
    </subcellularLocation>
</comment>
<dbReference type="InterPro" id="IPR043502">
    <property type="entry name" value="DNA/RNA_pol_sf"/>
</dbReference>
<dbReference type="InterPro" id="IPR053848">
    <property type="entry name" value="IMS_HHH_1"/>
</dbReference>
<dbReference type="Pfam" id="PF00817">
    <property type="entry name" value="IMS"/>
    <property type="match status" value="1"/>
</dbReference>
<dbReference type="GO" id="GO:0006281">
    <property type="term" value="P:DNA repair"/>
    <property type="evidence" value="ECO:0007669"/>
    <property type="project" value="UniProtKB-UniRule"/>
</dbReference>
<evidence type="ECO:0000256" key="14">
    <source>
        <dbReference type="ARBA" id="ARBA00049244"/>
    </source>
</evidence>
<dbReference type="SUPFAM" id="SSF100879">
    <property type="entry name" value="Lesion bypass DNA polymerase (Y-family), little finger domain"/>
    <property type="match status" value="1"/>
</dbReference>
<keyword evidence="5 15" id="KW-0808">Transferase</keyword>
<feature type="domain" description="UmuC" evidence="16">
    <location>
        <begin position="5"/>
        <end position="187"/>
    </location>
</feature>
<dbReference type="EMBL" id="ATAY01000088">
    <property type="protein sequence ID" value="EPR09314.1"/>
    <property type="molecule type" value="Genomic_DNA"/>
</dbReference>
<dbReference type="GO" id="GO:0006261">
    <property type="term" value="P:DNA-templated DNA replication"/>
    <property type="evidence" value="ECO:0007669"/>
    <property type="project" value="UniProtKB-UniRule"/>
</dbReference>
<dbReference type="PANTHER" id="PTHR11076">
    <property type="entry name" value="DNA REPAIR POLYMERASE UMUC / TRANSFERASE FAMILY MEMBER"/>
    <property type="match status" value="1"/>
</dbReference>
<evidence type="ECO:0000256" key="12">
    <source>
        <dbReference type="ARBA" id="ARBA00023125"/>
    </source>
</evidence>
<dbReference type="InterPro" id="IPR022880">
    <property type="entry name" value="DNApol_IV"/>
</dbReference>
<keyword evidence="8 15" id="KW-0479">Metal-binding</keyword>
<sequence>MDRVVFLVDMNAFFISCEMSRNPEIVGKPAAVAGNPRTRTGIILAANYEARKFGVKTTMVIHQALKLCPEMLLVPPDHRFYEKKSMEVMKILERFSPVIEQNSIDEAWLDMSGTETLFGSPMEAARQIMDSINDELGLWCSIGISQNKLLSKIASEIKKPMGITELWQKEIPQKLWPLKVTDLYGIGRQTGLKLNNLGIKTIGDLANYNSQALVSFFGRQGPELQRMAHGIDTSTVTPHVSGEMKSIGRSTTLASDITDIEEVKTTFIEMCEEVGYEARKNNKKGRTIQITIKYSDFKTITRQTSIEPTYLTKDIYETGFTLLNKNWNSLMPVRLIGISISGFENEGLSGQMSLFDAADFCDNSSRKEEKLEKAIDSIRSRLGTNSISRAIQIKNPKIK</sequence>
<evidence type="ECO:0000313" key="17">
    <source>
        <dbReference type="EMBL" id="EPR09314.1"/>
    </source>
</evidence>
<comment type="function">
    <text evidence="15">Poorly processive, error-prone DNA polymerase involved in untargeted mutagenesis. Copies undamaged DNA at stalled replication forks, which arise in vivo from mismatched or misaligned primer ends. These misaligned primers can be extended by PolIV. Exhibits no 3'-5' exonuclease (proofreading) activity. May be involved in translesional synthesis, in conjunction with the beta clamp from PolIII.</text>
</comment>
<evidence type="ECO:0000256" key="1">
    <source>
        <dbReference type="ARBA" id="ARBA00004496"/>
    </source>
</evidence>
<keyword evidence="12 15" id="KW-0238">DNA-binding</keyword>
<dbReference type="Pfam" id="PF11799">
    <property type="entry name" value="IMS_C"/>
    <property type="match status" value="1"/>
</dbReference>
<dbReference type="CDD" id="cd03586">
    <property type="entry name" value="PolY_Pol_IV_kappa"/>
    <property type="match status" value="1"/>
</dbReference>
<evidence type="ECO:0000256" key="6">
    <source>
        <dbReference type="ARBA" id="ARBA00022695"/>
    </source>
</evidence>
<dbReference type="HAMAP" id="MF_01113">
    <property type="entry name" value="DNApol_IV"/>
    <property type="match status" value="1"/>
</dbReference>
<name>U4QXQ7_9FIRM</name>
<organism evidence="17 18">
    <name type="scientific">Ruminiclostridium papyrosolvens C7</name>
    <dbReference type="NCBI Taxonomy" id="1330534"/>
    <lineage>
        <taxon>Bacteria</taxon>
        <taxon>Bacillati</taxon>
        <taxon>Bacillota</taxon>
        <taxon>Clostridia</taxon>
        <taxon>Eubacteriales</taxon>
        <taxon>Oscillospiraceae</taxon>
        <taxon>Ruminiclostridium</taxon>
    </lineage>
</organism>
<evidence type="ECO:0000256" key="7">
    <source>
        <dbReference type="ARBA" id="ARBA00022705"/>
    </source>
</evidence>
<dbReference type="GO" id="GO:0005829">
    <property type="term" value="C:cytosol"/>
    <property type="evidence" value="ECO:0007669"/>
    <property type="project" value="TreeGrafter"/>
</dbReference>
<accession>U4QXQ7</accession>
<dbReference type="NCBIfam" id="NF002677">
    <property type="entry name" value="PRK02406.1"/>
    <property type="match status" value="1"/>
</dbReference>
<keyword evidence="13 15" id="KW-0234">DNA repair</keyword>
<dbReference type="Pfam" id="PF21999">
    <property type="entry name" value="IMS_HHH_1"/>
    <property type="match status" value="1"/>
</dbReference>
<dbReference type="GO" id="GO:0042276">
    <property type="term" value="P:error-prone translesion synthesis"/>
    <property type="evidence" value="ECO:0007669"/>
    <property type="project" value="TreeGrafter"/>
</dbReference>
<reference evidence="17 18" key="1">
    <citation type="journal article" date="2013" name="Genome Announc.">
        <title>Draft Genome Sequence of the Cellulolytic Bacterium Clostridium papyrosolvens C7 (ATCC 700395).</title>
        <authorList>
            <person name="Zepeda V."/>
            <person name="Dassa B."/>
            <person name="Borovok I."/>
            <person name="Lamed R."/>
            <person name="Bayer E.A."/>
            <person name="Cate J.H."/>
        </authorList>
    </citation>
    <scope>NUCLEOTIDE SEQUENCE [LARGE SCALE GENOMIC DNA]</scope>
    <source>
        <strain evidence="17 18">C7</strain>
    </source>
</reference>
<keyword evidence="11 15" id="KW-0239">DNA-directed DNA polymerase</keyword>
<keyword evidence="3 15" id="KW-0515">Mutator protein</keyword>
<dbReference type="OrthoDB" id="9808813at2"/>
<comment type="caution">
    <text evidence="17">The sequence shown here is derived from an EMBL/GenBank/DDBJ whole genome shotgun (WGS) entry which is preliminary data.</text>
</comment>
<dbReference type="Gene3D" id="3.30.1490.100">
    <property type="entry name" value="DNA polymerase, Y-family, little finger domain"/>
    <property type="match status" value="1"/>
</dbReference>
<dbReference type="GO" id="GO:0000287">
    <property type="term" value="F:magnesium ion binding"/>
    <property type="evidence" value="ECO:0007669"/>
    <property type="project" value="UniProtKB-UniRule"/>
</dbReference>
<dbReference type="GO" id="GO:0009432">
    <property type="term" value="P:SOS response"/>
    <property type="evidence" value="ECO:0007669"/>
    <property type="project" value="TreeGrafter"/>
</dbReference>
<feature type="active site" evidence="15">
    <location>
        <position position="106"/>
    </location>
</feature>
<keyword evidence="7 15" id="KW-0235">DNA replication</keyword>
<dbReference type="PROSITE" id="PS50173">
    <property type="entry name" value="UMUC"/>
    <property type="match status" value="1"/>
</dbReference>
<dbReference type="Gene3D" id="3.30.70.270">
    <property type="match status" value="1"/>
</dbReference>
<dbReference type="EC" id="2.7.7.7" evidence="15"/>
<dbReference type="InterPro" id="IPR001126">
    <property type="entry name" value="UmuC"/>
</dbReference>
<dbReference type="GO" id="GO:0003887">
    <property type="term" value="F:DNA-directed DNA polymerase activity"/>
    <property type="evidence" value="ECO:0007669"/>
    <property type="project" value="UniProtKB-UniRule"/>
</dbReference>
<evidence type="ECO:0000313" key="18">
    <source>
        <dbReference type="Proteomes" id="UP000016860"/>
    </source>
</evidence>
<dbReference type="SUPFAM" id="SSF56672">
    <property type="entry name" value="DNA/RNA polymerases"/>
    <property type="match status" value="1"/>
</dbReference>
<evidence type="ECO:0000256" key="9">
    <source>
        <dbReference type="ARBA" id="ARBA00022763"/>
    </source>
</evidence>
<dbReference type="PATRIC" id="fig|1330534.3.peg.3449"/>
<evidence type="ECO:0000256" key="13">
    <source>
        <dbReference type="ARBA" id="ARBA00023204"/>
    </source>
</evidence>
<comment type="subunit">
    <text evidence="15">Monomer.</text>
</comment>
<dbReference type="Gene3D" id="1.10.150.20">
    <property type="entry name" value="5' to 3' exonuclease, C-terminal subdomain"/>
    <property type="match status" value="1"/>
</dbReference>
<proteinExistence type="inferred from homology"/>
<protein>
    <recommendedName>
        <fullName evidence="15">DNA polymerase IV</fullName>
        <shortName evidence="15">Pol IV</shortName>
        <ecNumber evidence="15">2.7.7.7</ecNumber>
    </recommendedName>
</protein>
<evidence type="ECO:0000256" key="2">
    <source>
        <dbReference type="ARBA" id="ARBA00010945"/>
    </source>
</evidence>
<dbReference type="RefSeq" id="WP_020816866.1">
    <property type="nucleotide sequence ID" value="NZ_ATAY01000088.1"/>
</dbReference>
<dbReference type="InterPro" id="IPR017961">
    <property type="entry name" value="DNA_pol_Y-fam_little_finger"/>
</dbReference>
<evidence type="ECO:0000256" key="11">
    <source>
        <dbReference type="ARBA" id="ARBA00022932"/>
    </source>
</evidence>
<dbReference type="STRING" id="1330534.L323_17380"/>
<evidence type="ECO:0000256" key="15">
    <source>
        <dbReference type="HAMAP-Rule" id="MF_01113"/>
    </source>
</evidence>
<evidence type="ECO:0000256" key="8">
    <source>
        <dbReference type="ARBA" id="ARBA00022723"/>
    </source>
</evidence>
<comment type="catalytic activity">
    <reaction evidence="14 15">
        <text>DNA(n) + a 2'-deoxyribonucleoside 5'-triphosphate = DNA(n+1) + diphosphate</text>
        <dbReference type="Rhea" id="RHEA:22508"/>
        <dbReference type="Rhea" id="RHEA-COMP:17339"/>
        <dbReference type="Rhea" id="RHEA-COMP:17340"/>
        <dbReference type="ChEBI" id="CHEBI:33019"/>
        <dbReference type="ChEBI" id="CHEBI:61560"/>
        <dbReference type="ChEBI" id="CHEBI:173112"/>
        <dbReference type="EC" id="2.7.7.7"/>
    </reaction>
</comment>
<feature type="binding site" evidence="15">
    <location>
        <position position="105"/>
    </location>
    <ligand>
        <name>Mg(2+)</name>
        <dbReference type="ChEBI" id="CHEBI:18420"/>
    </ligand>
</feature>
<keyword evidence="9 15" id="KW-0227">DNA damage</keyword>
<keyword evidence="4 15" id="KW-0963">Cytoplasm</keyword>
<comment type="similarity">
    <text evidence="2 15">Belongs to the DNA polymerase type-Y family.</text>
</comment>
<evidence type="ECO:0000259" key="16">
    <source>
        <dbReference type="PROSITE" id="PS50173"/>
    </source>
</evidence>
<dbReference type="Proteomes" id="UP000016860">
    <property type="component" value="Unassembled WGS sequence"/>
</dbReference>
<dbReference type="FunFam" id="3.40.1170.60:FF:000003">
    <property type="entry name" value="DNA polymerase eta"/>
    <property type="match status" value="1"/>
</dbReference>
<evidence type="ECO:0000256" key="4">
    <source>
        <dbReference type="ARBA" id="ARBA00022490"/>
    </source>
</evidence>
<dbReference type="AlphaFoldDB" id="U4QXQ7"/>
<comment type="cofactor">
    <cofactor evidence="15">
        <name>Mg(2+)</name>
        <dbReference type="ChEBI" id="CHEBI:18420"/>
    </cofactor>
    <text evidence="15">Binds 2 magnesium ions per subunit.</text>
</comment>
<dbReference type="Gene3D" id="3.40.1170.60">
    <property type="match status" value="1"/>
</dbReference>
<evidence type="ECO:0000256" key="10">
    <source>
        <dbReference type="ARBA" id="ARBA00022842"/>
    </source>
</evidence>
<keyword evidence="6 15" id="KW-0548">Nucleotidyltransferase</keyword>